<proteinExistence type="predicted"/>
<name>A0AAW3T2I4_9GAMM</name>
<reference evidence="2 3" key="1">
    <citation type="submission" date="2020-07" db="EMBL/GenBank/DDBJ databases">
        <title>Characterization of Pectobacterium aroidearum strains causing soft rot on Amorphophallus konjac.</title>
        <authorList>
            <person name="Xie H."/>
        </authorList>
    </citation>
    <scope>NUCLEOTIDE SEQUENCE [LARGE SCALE GENOMIC DNA]</scope>
    <source>
        <strain evidence="2 3">MY7</strain>
    </source>
</reference>
<comment type="caution">
    <text evidence="2">The sequence shown here is derived from an EMBL/GenBank/DDBJ whole genome shotgun (WGS) entry which is preliminary data.</text>
</comment>
<evidence type="ECO:0000256" key="1">
    <source>
        <dbReference type="SAM" id="MobiDB-lite"/>
    </source>
</evidence>
<dbReference type="Proteomes" id="UP000557749">
    <property type="component" value="Unassembled WGS sequence"/>
</dbReference>
<dbReference type="EMBL" id="JACERJ010000026">
    <property type="protein sequence ID" value="MBA5206417.1"/>
    <property type="molecule type" value="Genomic_DNA"/>
</dbReference>
<dbReference type="AlphaFoldDB" id="A0AAW3T2I4"/>
<sequence>MMEDDLAEMVLGNYEQQKNHPHKNNERQSLPKKGLVRSLMYRLSIQDTPRISIDYAFFSLAINTCISE</sequence>
<dbReference type="RefSeq" id="WP_181846232.1">
    <property type="nucleotide sequence ID" value="NZ_JACERJ010000026.1"/>
</dbReference>
<accession>A0AAW3T2I4</accession>
<feature type="region of interest" description="Disordered" evidence="1">
    <location>
        <begin position="1"/>
        <end position="31"/>
    </location>
</feature>
<organism evidence="2 3">
    <name type="scientific">Pectobacterium aroidearum</name>
    <dbReference type="NCBI Taxonomy" id="1201031"/>
    <lineage>
        <taxon>Bacteria</taxon>
        <taxon>Pseudomonadati</taxon>
        <taxon>Pseudomonadota</taxon>
        <taxon>Gammaproteobacteria</taxon>
        <taxon>Enterobacterales</taxon>
        <taxon>Pectobacteriaceae</taxon>
        <taxon>Pectobacterium</taxon>
    </lineage>
</organism>
<evidence type="ECO:0000313" key="2">
    <source>
        <dbReference type="EMBL" id="MBA5206417.1"/>
    </source>
</evidence>
<protein>
    <submittedName>
        <fullName evidence="2">Uncharacterized protein</fullName>
    </submittedName>
</protein>
<evidence type="ECO:0000313" key="3">
    <source>
        <dbReference type="Proteomes" id="UP000557749"/>
    </source>
</evidence>
<gene>
    <name evidence="2" type="ORF">H2Y57_22335</name>
</gene>